<evidence type="ECO:0000313" key="2">
    <source>
        <dbReference type="EMBL" id="MFC4561590.1"/>
    </source>
</evidence>
<proteinExistence type="predicted"/>
<keyword evidence="3" id="KW-1185">Reference proteome</keyword>
<organism evidence="2 3">
    <name type="scientific">Nocardiopsis mangrovi</name>
    <dbReference type="NCBI Taxonomy" id="1179818"/>
    <lineage>
        <taxon>Bacteria</taxon>
        <taxon>Bacillati</taxon>
        <taxon>Actinomycetota</taxon>
        <taxon>Actinomycetes</taxon>
        <taxon>Streptosporangiales</taxon>
        <taxon>Nocardiopsidaceae</taxon>
        <taxon>Nocardiopsis</taxon>
    </lineage>
</organism>
<dbReference type="Proteomes" id="UP001595923">
    <property type="component" value="Unassembled WGS sequence"/>
</dbReference>
<reference evidence="3" key="1">
    <citation type="journal article" date="2019" name="Int. J. Syst. Evol. Microbiol.">
        <title>The Global Catalogue of Microorganisms (GCM) 10K type strain sequencing project: providing services to taxonomists for standard genome sequencing and annotation.</title>
        <authorList>
            <consortium name="The Broad Institute Genomics Platform"/>
            <consortium name="The Broad Institute Genome Sequencing Center for Infectious Disease"/>
            <person name="Wu L."/>
            <person name="Ma J."/>
        </authorList>
    </citation>
    <scope>NUCLEOTIDE SEQUENCE [LARGE SCALE GENOMIC DNA]</scope>
    <source>
        <strain evidence="3">XZYJ18</strain>
    </source>
</reference>
<feature type="compositionally biased region" description="Basic and acidic residues" evidence="1">
    <location>
        <begin position="10"/>
        <end position="21"/>
    </location>
</feature>
<sequence>MHPDILSAVARDRIAERERRALGRAAPAQRRSEPAPEPPAAGGTPARRGALARLGLRGSSGW</sequence>
<protein>
    <submittedName>
        <fullName evidence="2">Uncharacterized protein</fullName>
    </submittedName>
</protein>
<evidence type="ECO:0000313" key="3">
    <source>
        <dbReference type="Proteomes" id="UP001595923"/>
    </source>
</evidence>
<accession>A0ABV9DSA9</accession>
<evidence type="ECO:0000256" key="1">
    <source>
        <dbReference type="SAM" id="MobiDB-lite"/>
    </source>
</evidence>
<dbReference type="RefSeq" id="WP_378572199.1">
    <property type="nucleotide sequence ID" value="NZ_JBHSFQ010000004.1"/>
</dbReference>
<feature type="region of interest" description="Disordered" evidence="1">
    <location>
        <begin position="1"/>
        <end position="62"/>
    </location>
</feature>
<dbReference type="EMBL" id="JBHSFQ010000004">
    <property type="protein sequence ID" value="MFC4561590.1"/>
    <property type="molecule type" value="Genomic_DNA"/>
</dbReference>
<comment type="caution">
    <text evidence="2">The sequence shown here is derived from an EMBL/GenBank/DDBJ whole genome shotgun (WGS) entry which is preliminary data.</text>
</comment>
<name>A0ABV9DSA9_9ACTN</name>
<gene>
    <name evidence="2" type="ORF">ACFO4E_06960</name>
</gene>
<feature type="compositionally biased region" description="Low complexity" evidence="1">
    <location>
        <begin position="40"/>
        <end position="62"/>
    </location>
</feature>